<organism evidence="1 2">
    <name type="scientific">Dimargaris verticillata</name>
    <dbReference type="NCBI Taxonomy" id="2761393"/>
    <lineage>
        <taxon>Eukaryota</taxon>
        <taxon>Fungi</taxon>
        <taxon>Fungi incertae sedis</taxon>
        <taxon>Zoopagomycota</taxon>
        <taxon>Kickxellomycotina</taxon>
        <taxon>Dimargaritomycetes</taxon>
        <taxon>Dimargaritales</taxon>
        <taxon>Dimargaritaceae</taxon>
        <taxon>Dimargaris</taxon>
    </lineage>
</organism>
<sequence length="243" mass="28204">MGSSPPHNVFRNEFHGTDAVSAQAIQSIDKWRTIWQGPSQYLIGLCYMGLYENPYERSRPPQPAATGPSELGILRQHHEFLRDTEEDKAALKWEQRVARNYYDQLYREFCLCDLRRYTEGKVAMRWRTESEVLSGKGESSCASLRCTNADALQTWEVMFNYVEQDERKRALVKLTLCPSCSQRLNHRHQHRQPKPSELHPWAIKPAAASLETQFVATRSRFIDATAVLRSWPRLTPAVTYLRF</sequence>
<dbReference type="OrthoDB" id="197967at2759"/>
<name>A0A9W8B814_9FUNG</name>
<dbReference type="InterPro" id="IPR019129">
    <property type="entry name" value="Folate-sensitive_fs_Fra10Ac1"/>
</dbReference>
<dbReference type="AlphaFoldDB" id="A0A9W8B814"/>
<comment type="caution">
    <text evidence="1">The sequence shown here is derived from an EMBL/GenBank/DDBJ whole genome shotgun (WGS) entry which is preliminary data.</text>
</comment>
<reference evidence="1" key="1">
    <citation type="submission" date="2022-07" db="EMBL/GenBank/DDBJ databases">
        <title>Phylogenomic reconstructions and comparative analyses of Kickxellomycotina fungi.</title>
        <authorList>
            <person name="Reynolds N.K."/>
            <person name="Stajich J.E."/>
            <person name="Barry K."/>
            <person name="Grigoriev I.V."/>
            <person name="Crous P."/>
            <person name="Smith M.E."/>
        </authorList>
    </citation>
    <scope>NUCLEOTIDE SEQUENCE</scope>
    <source>
        <strain evidence="1">RSA 567</strain>
    </source>
</reference>
<evidence type="ECO:0000313" key="1">
    <source>
        <dbReference type="EMBL" id="KAJ1982571.1"/>
    </source>
</evidence>
<accession>A0A9W8B814</accession>
<protein>
    <recommendedName>
        <fullName evidence="3">Folate-sensitive fragile site protein Fra10Ac1-domain-containing protein</fullName>
    </recommendedName>
</protein>
<proteinExistence type="predicted"/>
<evidence type="ECO:0000313" key="2">
    <source>
        <dbReference type="Proteomes" id="UP001151582"/>
    </source>
</evidence>
<keyword evidence="2" id="KW-1185">Reference proteome</keyword>
<dbReference type="Proteomes" id="UP001151582">
    <property type="component" value="Unassembled WGS sequence"/>
</dbReference>
<gene>
    <name evidence="1" type="ORF">H4R34_001654</name>
</gene>
<dbReference type="EMBL" id="JANBQB010000085">
    <property type="protein sequence ID" value="KAJ1982571.1"/>
    <property type="molecule type" value="Genomic_DNA"/>
</dbReference>
<dbReference type="Pfam" id="PF09725">
    <property type="entry name" value="Fra10Ac1"/>
    <property type="match status" value="1"/>
</dbReference>
<evidence type="ECO:0008006" key="3">
    <source>
        <dbReference type="Google" id="ProtNLM"/>
    </source>
</evidence>